<feature type="domain" description="Core-binding (CB)" evidence="7">
    <location>
        <begin position="112"/>
        <end position="193"/>
    </location>
</feature>
<dbReference type="InterPro" id="IPR053876">
    <property type="entry name" value="Phage_int_M"/>
</dbReference>
<dbReference type="InterPro" id="IPR002104">
    <property type="entry name" value="Integrase_catalytic"/>
</dbReference>
<protein>
    <submittedName>
        <fullName evidence="8">Tyrosine-type recombinase/integrase</fullName>
    </submittedName>
</protein>
<keyword evidence="2" id="KW-0229">DNA integration</keyword>
<evidence type="ECO:0000256" key="4">
    <source>
        <dbReference type="ARBA" id="ARBA00023172"/>
    </source>
</evidence>
<evidence type="ECO:0000256" key="1">
    <source>
        <dbReference type="ARBA" id="ARBA00008857"/>
    </source>
</evidence>
<organism evidence="8 9">
    <name type="scientific">Pseudoalteromonas rhizosphaerae</name>
    <dbReference type="NCBI Taxonomy" id="2518973"/>
    <lineage>
        <taxon>Bacteria</taxon>
        <taxon>Pseudomonadati</taxon>
        <taxon>Pseudomonadota</taxon>
        <taxon>Gammaproteobacteria</taxon>
        <taxon>Alteromonadales</taxon>
        <taxon>Pseudoalteromonadaceae</taxon>
        <taxon>Pseudoalteromonas</taxon>
    </lineage>
</organism>
<dbReference type="InterPro" id="IPR011010">
    <property type="entry name" value="DNA_brk_join_enz"/>
</dbReference>
<dbReference type="InterPro" id="IPR025166">
    <property type="entry name" value="Integrase_DNA_bind_dom"/>
</dbReference>
<keyword evidence="9" id="KW-1185">Reference proteome</keyword>
<dbReference type="PROSITE" id="PS51898">
    <property type="entry name" value="TYR_RECOMBINASE"/>
    <property type="match status" value="1"/>
</dbReference>
<feature type="domain" description="Tyr recombinase" evidence="6">
    <location>
        <begin position="217"/>
        <end position="411"/>
    </location>
</feature>
<dbReference type="SUPFAM" id="SSF56349">
    <property type="entry name" value="DNA breaking-rejoining enzymes"/>
    <property type="match status" value="1"/>
</dbReference>
<dbReference type="Proteomes" id="UP001620262">
    <property type="component" value="Unassembled WGS sequence"/>
</dbReference>
<dbReference type="InterPro" id="IPR050808">
    <property type="entry name" value="Phage_Integrase"/>
</dbReference>
<dbReference type="Pfam" id="PF13356">
    <property type="entry name" value="Arm-DNA-bind_3"/>
    <property type="match status" value="1"/>
</dbReference>
<dbReference type="InterPro" id="IPR010998">
    <property type="entry name" value="Integrase_recombinase_N"/>
</dbReference>
<dbReference type="PROSITE" id="PS51900">
    <property type="entry name" value="CB"/>
    <property type="match status" value="1"/>
</dbReference>
<dbReference type="Gene3D" id="3.30.160.390">
    <property type="entry name" value="Integrase, DNA-binding domain"/>
    <property type="match status" value="1"/>
</dbReference>
<dbReference type="Pfam" id="PF22022">
    <property type="entry name" value="Phage_int_M"/>
    <property type="match status" value="1"/>
</dbReference>
<dbReference type="InterPro" id="IPR038488">
    <property type="entry name" value="Integrase_DNA-bd_sf"/>
</dbReference>
<dbReference type="EMBL" id="JBJDOT010000007">
    <property type="protein sequence ID" value="MFK3863596.1"/>
    <property type="molecule type" value="Genomic_DNA"/>
</dbReference>
<keyword evidence="4" id="KW-0233">DNA recombination</keyword>
<dbReference type="Pfam" id="PF00589">
    <property type="entry name" value="Phage_integrase"/>
    <property type="match status" value="1"/>
</dbReference>
<evidence type="ECO:0000259" key="6">
    <source>
        <dbReference type="PROSITE" id="PS51898"/>
    </source>
</evidence>
<evidence type="ECO:0000313" key="8">
    <source>
        <dbReference type="EMBL" id="MFK3863596.1"/>
    </source>
</evidence>
<evidence type="ECO:0000259" key="7">
    <source>
        <dbReference type="PROSITE" id="PS51900"/>
    </source>
</evidence>
<evidence type="ECO:0000256" key="5">
    <source>
        <dbReference type="PROSITE-ProRule" id="PRU01248"/>
    </source>
</evidence>
<accession>A0ABW8KUV5</accession>
<dbReference type="RefSeq" id="WP_404675047.1">
    <property type="nucleotide sequence ID" value="NZ_JBJDOT010000007.1"/>
</dbReference>
<dbReference type="Gene3D" id="1.10.443.10">
    <property type="entry name" value="Intergrase catalytic core"/>
    <property type="match status" value="1"/>
</dbReference>
<name>A0ABW8KUV5_9GAMM</name>
<dbReference type="InterPro" id="IPR013762">
    <property type="entry name" value="Integrase-like_cat_sf"/>
</dbReference>
<evidence type="ECO:0000256" key="3">
    <source>
        <dbReference type="ARBA" id="ARBA00023125"/>
    </source>
</evidence>
<reference evidence="8 9" key="1">
    <citation type="submission" date="2024-11" db="EMBL/GenBank/DDBJ databases">
        <title>The Natural Products Discovery Center: Release of the First 8490 Sequenced Strains for Exploring Actinobacteria Biosynthetic Diversity.</title>
        <authorList>
            <person name="Kalkreuter E."/>
            <person name="Kautsar S.A."/>
            <person name="Yang D."/>
            <person name="Bader C.D."/>
            <person name="Teijaro C.N."/>
            <person name="Fluegel L."/>
            <person name="Davis C.M."/>
            <person name="Simpson J.R."/>
            <person name="Lauterbach L."/>
            <person name="Steele A.D."/>
            <person name="Gui C."/>
            <person name="Meng S."/>
            <person name="Li G."/>
            <person name="Viehrig K."/>
            <person name="Ye F."/>
            <person name="Su P."/>
            <person name="Kiefer A.F."/>
            <person name="Nichols A."/>
            <person name="Cepeda A.J."/>
            <person name="Yan W."/>
            <person name="Fan B."/>
            <person name="Jiang Y."/>
            <person name="Adhikari A."/>
            <person name="Zheng C.-J."/>
            <person name="Schuster L."/>
            <person name="Cowan T.M."/>
            <person name="Smanski M.J."/>
            <person name="Chevrette M.G."/>
            <person name="De Carvalho L.P.S."/>
            <person name="Shen B."/>
        </authorList>
    </citation>
    <scope>NUCLEOTIDE SEQUENCE [LARGE SCALE GENOMIC DNA]</scope>
    <source>
        <strain evidence="8 9">NPDC078403</strain>
    </source>
</reference>
<comment type="caution">
    <text evidence="8">The sequence shown here is derived from an EMBL/GenBank/DDBJ whole genome shotgun (WGS) entry which is preliminary data.</text>
</comment>
<dbReference type="PANTHER" id="PTHR30629:SF2">
    <property type="entry name" value="PROPHAGE INTEGRASE INTS-RELATED"/>
    <property type="match status" value="1"/>
</dbReference>
<sequence>MASIKVKLTESVLKNIPLEITKINDTEISGFYLNIGKANKEGKRSQVYYLYYRLGGRGSKERRLALGNSSVITVSEARQLAKQYIGDVSRGIDVFLQKKKAVLIEKQESTSPTIAVLANEFIERDIKANRKDVDPVIRMFEKDILPFIGSYKLKEITRREIFKKVLDPITDRGAKTQANKTLSILKQMFNFGVERDLIQGNPISTVKKKSVGGLEKSRTRALEFEEVIQVFERLPKLGISQQVIYALKCITLTGCRPVEVTGAQWPEFDFEKMIWTIPAERVKQNKDGERTHKVPPITQNMVILLDELRAAFGYLNSKYVFPSTTTNKSGPGEQPIDRHSLSRSISRKLEQLGVPKFVPHDLRRTVATRLGDDDIGTDPIVIEKILNYQLQGVQGVYNMQEYMGKRRNVLMLWGVKFIGVNKNQMLFEE</sequence>
<dbReference type="CDD" id="cd00801">
    <property type="entry name" value="INT_P4_C"/>
    <property type="match status" value="1"/>
</dbReference>
<keyword evidence="3 5" id="KW-0238">DNA-binding</keyword>
<evidence type="ECO:0000313" key="9">
    <source>
        <dbReference type="Proteomes" id="UP001620262"/>
    </source>
</evidence>
<dbReference type="PANTHER" id="PTHR30629">
    <property type="entry name" value="PROPHAGE INTEGRASE"/>
    <property type="match status" value="1"/>
</dbReference>
<proteinExistence type="inferred from homology"/>
<evidence type="ECO:0000256" key="2">
    <source>
        <dbReference type="ARBA" id="ARBA00022908"/>
    </source>
</evidence>
<dbReference type="Gene3D" id="1.10.150.130">
    <property type="match status" value="1"/>
</dbReference>
<dbReference type="InterPro" id="IPR044068">
    <property type="entry name" value="CB"/>
</dbReference>
<comment type="similarity">
    <text evidence="1">Belongs to the 'phage' integrase family.</text>
</comment>
<gene>
    <name evidence="8" type="ORF">ACI2JU_06855</name>
</gene>